<dbReference type="SUPFAM" id="SSF81383">
    <property type="entry name" value="F-box domain"/>
    <property type="match status" value="1"/>
</dbReference>
<dbReference type="SUPFAM" id="SSF52047">
    <property type="entry name" value="RNI-like"/>
    <property type="match status" value="1"/>
</dbReference>
<dbReference type="Proteomes" id="UP000887566">
    <property type="component" value="Unplaced"/>
</dbReference>
<dbReference type="AlphaFoldDB" id="A0A914ULL3"/>
<feature type="domain" description="F-box" evidence="2">
    <location>
        <begin position="5"/>
        <end position="36"/>
    </location>
</feature>
<organism evidence="4 5">
    <name type="scientific">Plectus sambesii</name>
    <dbReference type="NCBI Taxonomy" id="2011161"/>
    <lineage>
        <taxon>Eukaryota</taxon>
        <taxon>Metazoa</taxon>
        <taxon>Ecdysozoa</taxon>
        <taxon>Nematoda</taxon>
        <taxon>Chromadorea</taxon>
        <taxon>Plectida</taxon>
        <taxon>Plectina</taxon>
        <taxon>Plectoidea</taxon>
        <taxon>Plectidae</taxon>
        <taxon>Plectus</taxon>
    </lineage>
</organism>
<dbReference type="InterPro" id="IPR001810">
    <property type="entry name" value="F-box_dom"/>
</dbReference>
<dbReference type="WBParaSite" id="PSAMB.scaffold10995size3676.g33782.t1">
    <property type="protein sequence ID" value="PSAMB.scaffold10995size3676.g33782.t1"/>
    <property type="gene ID" value="PSAMB.scaffold10995size3676.g33782"/>
</dbReference>
<evidence type="ECO:0000313" key="5">
    <source>
        <dbReference type="WBParaSite" id="PSAMB.scaffold10995size3676.g33782.t1"/>
    </source>
</evidence>
<dbReference type="InterPro" id="IPR036047">
    <property type="entry name" value="F-box-like_dom_sf"/>
</dbReference>
<evidence type="ECO:0000259" key="3">
    <source>
        <dbReference type="Pfam" id="PF25372"/>
    </source>
</evidence>
<dbReference type="Gene3D" id="3.80.10.10">
    <property type="entry name" value="Ribonuclease Inhibitor"/>
    <property type="match status" value="2"/>
</dbReference>
<dbReference type="Pfam" id="PF25372">
    <property type="entry name" value="DUF7885"/>
    <property type="match status" value="1"/>
</dbReference>
<evidence type="ECO:0000313" key="4">
    <source>
        <dbReference type="Proteomes" id="UP000887566"/>
    </source>
</evidence>
<name>A0A914ULL3_9BILA</name>
<dbReference type="SMART" id="SM00367">
    <property type="entry name" value="LRR_CC"/>
    <property type="match status" value="4"/>
</dbReference>
<dbReference type="CDD" id="cd09917">
    <property type="entry name" value="F-box_SF"/>
    <property type="match status" value="1"/>
</dbReference>
<sequence length="480" mass="53443">DKVDSDSLILVFRSLSFKERVRLELVCKRWCAILRSTFANVKALNVADFLVNSSQNYYQQDSLSFVPTVIGLVSRCGPYVRSIGFGSRWLKVSQPIVDNISHYCTRLSSLDLGCVILNADISEALTAIGPNLVDFSLEETSWIDQEAGDKVHRQFINMKKLVKINLRRAMFDLTRLPDLPANLEYINISGARGLSTATFNQFLMFHPNLTELHVSPFPCGDATTLDIIGNMPKLRLLEIGYIQRFEEDSFDLHALSAISSLQTLHIQNCLPLTTSCFRLMCATLLNLTSLTVISCQRVLNYSPLGECQQLERLNVGQTIQFCDDDLTSIAANRTLRSFTITKCINVTTDGLVHLIRNCPINELVVNNCEDVSDAVLVALATSRLPVHTVAMQGCMYISNKGAAALANLEWLTALKELDLSHNRAIDDQAVLAIYAALRDAVARESSTRTADEQKMTIYVHRTGVSPQLEGVVRDLITLSY</sequence>
<evidence type="ECO:0000256" key="1">
    <source>
        <dbReference type="ARBA" id="ARBA00022786"/>
    </source>
</evidence>
<evidence type="ECO:0000259" key="2">
    <source>
        <dbReference type="Pfam" id="PF00646"/>
    </source>
</evidence>
<dbReference type="Pfam" id="PF00646">
    <property type="entry name" value="F-box"/>
    <property type="match status" value="1"/>
</dbReference>
<accession>A0A914ULL3</accession>
<feature type="domain" description="F-box/LRR-repeat protein 15-like leucin rich repeat" evidence="3">
    <location>
        <begin position="329"/>
        <end position="435"/>
    </location>
</feature>
<dbReference type="GO" id="GO:0019005">
    <property type="term" value="C:SCF ubiquitin ligase complex"/>
    <property type="evidence" value="ECO:0007669"/>
    <property type="project" value="TreeGrafter"/>
</dbReference>
<dbReference type="PANTHER" id="PTHR13318:SF190">
    <property type="entry name" value="PARTNER OF PAIRED, ISOFORM B"/>
    <property type="match status" value="1"/>
</dbReference>
<reference evidence="5" key="1">
    <citation type="submission" date="2022-11" db="UniProtKB">
        <authorList>
            <consortium name="WormBaseParasite"/>
        </authorList>
    </citation>
    <scope>IDENTIFICATION</scope>
</reference>
<keyword evidence="1" id="KW-0833">Ubl conjugation pathway</keyword>
<dbReference type="InterPro" id="IPR032675">
    <property type="entry name" value="LRR_dom_sf"/>
</dbReference>
<proteinExistence type="predicted"/>
<dbReference type="GO" id="GO:0031146">
    <property type="term" value="P:SCF-dependent proteasomal ubiquitin-dependent protein catabolic process"/>
    <property type="evidence" value="ECO:0007669"/>
    <property type="project" value="TreeGrafter"/>
</dbReference>
<dbReference type="InterPro" id="IPR006553">
    <property type="entry name" value="Leu-rich_rpt_Cys-con_subtyp"/>
</dbReference>
<protein>
    <submittedName>
        <fullName evidence="5">F-box domain-containing protein</fullName>
    </submittedName>
</protein>
<dbReference type="InterPro" id="IPR057207">
    <property type="entry name" value="FBXL15_LRR"/>
</dbReference>
<dbReference type="PANTHER" id="PTHR13318">
    <property type="entry name" value="PARTNER OF PAIRED, ISOFORM B-RELATED"/>
    <property type="match status" value="1"/>
</dbReference>
<keyword evidence="4" id="KW-1185">Reference proteome</keyword>